<reference evidence="2 3" key="2">
    <citation type="journal article" date="2017" name="Syst. Appl. Microbiol.">
        <title>Soybeans inoculated with root zone soils of Canadian native legumes harbour diverse and novel Bradyrhizobium spp. that possess agricultural potential.</title>
        <authorList>
            <person name="Bromfield E.S.P."/>
            <person name="Cloutier S."/>
            <person name="Tambong J.T."/>
            <person name="Tran Thi T.V."/>
        </authorList>
    </citation>
    <scope>NUCLEOTIDE SEQUENCE [LARGE SCALE GENOMIC DNA]</scope>
    <source>
        <strain evidence="2 3">OO99</strain>
    </source>
</reference>
<dbReference type="InterPro" id="IPR029063">
    <property type="entry name" value="SAM-dependent_MTases_sf"/>
</dbReference>
<dbReference type="PANTHER" id="PTHR43861:SF3">
    <property type="entry name" value="PUTATIVE (AFU_ORTHOLOGUE AFUA_2G14390)-RELATED"/>
    <property type="match status" value="1"/>
</dbReference>
<evidence type="ECO:0000313" key="3">
    <source>
        <dbReference type="Proteomes" id="UP000215703"/>
    </source>
</evidence>
<dbReference type="PANTHER" id="PTHR43861">
    <property type="entry name" value="TRANS-ACONITATE 2-METHYLTRANSFERASE-RELATED"/>
    <property type="match status" value="1"/>
</dbReference>
<sequence length="356" mass="40012">MPIGGGATPQLSCPSNPMLERGIGLPPNYDTNAPLIETVRVSHCPVCGSDHRREYAHGFDYEIETCRNLWTFFQCTECEAVWIDPRPANGELSTIYPPTYYAYDMSEKLPAVILKGKAMLDRIKLAGITKRMEKKPTSYLDVGCGDGRYLYQFAERGMSRDRIYGMDLPSPALPKLQSDGFRVWAGRVEDCTEIEPGTIDLITMFHVIEHVEDPIAVMRKLTEWLSPGGVLALETPNTDSIDRRLFSNGWWGGLHIPRHWTLFNSKSIGRAVEKAGLEPAGIFYQTGHSFWLHSFRHGLRYNTVLPMPKLAEWFNPMKSRLPLMAITGFELLRRTLGARTSAMLVLARKPGGPPVA</sequence>
<reference evidence="2 3" key="1">
    <citation type="journal article" date="2014" name="Int. J. Syst. Evol. Microbiol.">
        <title>Bradyrhizobium ottawaense sp. nov., a symbiotic nitrogen fixing bacterium from root nodules of soybeans in Canada.</title>
        <authorList>
            <person name="Yu X."/>
            <person name="Cloutier S."/>
            <person name="Tambong J.T."/>
            <person name="Bromfield E.S."/>
        </authorList>
    </citation>
    <scope>NUCLEOTIDE SEQUENCE [LARGE SCALE GENOMIC DNA]</scope>
    <source>
        <strain evidence="2 3">OO99</strain>
    </source>
</reference>
<dbReference type="Pfam" id="PF13489">
    <property type="entry name" value="Methyltransf_23"/>
    <property type="match status" value="1"/>
</dbReference>
<dbReference type="Proteomes" id="UP000215703">
    <property type="component" value="Chromosome"/>
</dbReference>
<dbReference type="AlphaFoldDB" id="A0A2U8PB53"/>
<protein>
    <submittedName>
        <fullName evidence="2">Class I SAM-dependent methyltransferase</fullName>
    </submittedName>
</protein>
<keyword evidence="1 2" id="KW-0808">Transferase</keyword>
<gene>
    <name evidence="2" type="ORF">CIT37_24580</name>
</gene>
<dbReference type="GO" id="GO:0008168">
    <property type="term" value="F:methyltransferase activity"/>
    <property type="evidence" value="ECO:0007669"/>
    <property type="project" value="UniProtKB-KW"/>
</dbReference>
<dbReference type="KEGG" id="bot:CIT37_24580"/>
<keyword evidence="2" id="KW-0489">Methyltransferase</keyword>
<name>A0A2U8PB53_9BRAD</name>
<evidence type="ECO:0000256" key="1">
    <source>
        <dbReference type="ARBA" id="ARBA00022679"/>
    </source>
</evidence>
<evidence type="ECO:0000313" key="2">
    <source>
        <dbReference type="EMBL" id="AWL94976.1"/>
    </source>
</evidence>
<dbReference type="Gene3D" id="3.40.50.150">
    <property type="entry name" value="Vaccinia Virus protein VP39"/>
    <property type="match status" value="1"/>
</dbReference>
<dbReference type="EMBL" id="CP029425">
    <property type="protein sequence ID" value="AWL94976.1"/>
    <property type="molecule type" value="Genomic_DNA"/>
</dbReference>
<organism evidence="2 3">
    <name type="scientific">Bradyrhizobium ottawaense</name>
    <dbReference type="NCBI Taxonomy" id="931866"/>
    <lineage>
        <taxon>Bacteria</taxon>
        <taxon>Pseudomonadati</taxon>
        <taxon>Pseudomonadota</taxon>
        <taxon>Alphaproteobacteria</taxon>
        <taxon>Hyphomicrobiales</taxon>
        <taxon>Nitrobacteraceae</taxon>
        <taxon>Bradyrhizobium</taxon>
    </lineage>
</organism>
<dbReference type="SUPFAM" id="SSF53335">
    <property type="entry name" value="S-adenosyl-L-methionine-dependent methyltransferases"/>
    <property type="match status" value="1"/>
</dbReference>
<dbReference type="GO" id="GO:0032259">
    <property type="term" value="P:methylation"/>
    <property type="evidence" value="ECO:0007669"/>
    <property type="project" value="UniProtKB-KW"/>
</dbReference>
<dbReference type="CDD" id="cd02440">
    <property type="entry name" value="AdoMet_MTases"/>
    <property type="match status" value="1"/>
</dbReference>
<dbReference type="OrthoDB" id="7537532at2"/>
<accession>A0A2U8PB53</accession>
<proteinExistence type="predicted"/>